<dbReference type="Proteomes" id="UP001434883">
    <property type="component" value="Unassembled WGS sequence"/>
</dbReference>
<feature type="non-terminal residue" evidence="4">
    <location>
        <position position="1"/>
    </location>
</feature>
<dbReference type="EMBL" id="JAHRIN010016961">
    <property type="protein sequence ID" value="MEQ2196605.1"/>
    <property type="molecule type" value="Genomic_DNA"/>
</dbReference>
<comment type="caution">
    <text evidence="4">The sequence shown here is derived from an EMBL/GenBank/DDBJ whole genome shotgun (WGS) entry which is preliminary data.</text>
</comment>
<keyword evidence="2" id="KW-0539">Nucleus</keyword>
<proteinExistence type="inferred from homology"/>
<evidence type="ECO:0000313" key="4">
    <source>
        <dbReference type="EMBL" id="MEQ2196605.1"/>
    </source>
</evidence>
<sequence>EPTHIYQSGVIRGALKGSAPWITHPIAADLRMSETSENAQSYEELFAQRFSSEDSEYQQYLNRPADPPPIVEDWRGHYAYLSGTRTVVAIEGVAVEKTGDGEGTVVGSSSTGMTETGAGGMAVDISLDPEAPTRDTSIISDHIMIVTDCHRFVSINSSNCVMTQDVLPCHG</sequence>
<organism evidence="4 5">
    <name type="scientific">Xenoophorus captivus</name>
    <dbReference type="NCBI Taxonomy" id="1517983"/>
    <lineage>
        <taxon>Eukaryota</taxon>
        <taxon>Metazoa</taxon>
        <taxon>Chordata</taxon>
        <taxon>Craniata</taxon>
        <taxon>Vertebrata</taxon>
        <taxon>Euteleostomi</taxon>
        <taxon>Actinopterygii</taxon>
        <taxon>Neopterygii</taxon>
        <taxon>Teleostei</taxon>
        <taxon>Neoteleostei</taxon>
        <taxon>Acanthomorphata</taxon>
        <taxon>Ovalentaria</taxon>
        <taxon>Atherinomorphae</taxon>
        <taxon>Cyprinodontiformes</taxon>
        <taxon>Goodeidae</taxon>
        <taxon>Xenoophorus</taxon>
    </lineage>
</organism>
<evidence type="ECO:0000256" key="3">
    <source>
        <dbReference type="ARBA" id="ARBA00034716"/>
    </source>
</evidence>
<protein>
    <submittedName>
        <fullName evidence="4">Uncharacterized protein</fullName>
    </submittedName>
</protein>
<keyword evidence="5" id="KW-1185">Reference proteome</keyword>
<reference evidence="4 5" key="1">
    <citation type="submission" date="2021-06" db="EMBL/GenBank/DDBJ databases">
        <authorList>
            <person name="Palmer J.M."/>
        </authorList>
    </citation>
    <scope>NUCLEOTIDE SEQUENCE [LARGE SCALE GENOMIC DNA]</scope>
    <source>
        <strain evidence="4 5">XC_2019</strain>
        <tissue evidence="4">Muscle</tissue>
    </source>
</reference>
<evidence type="ECO:0000313" key="5">
    <source>
        <dbReference type="Proteomes" id="UP001434883"/>
    </source>
</evidence>
<dbReference type="Pfam" id="PF15320">
    <property type="entry name" value="RAM"/>
    <property type="match status" value="1"/>
</dbReference>
<evidence type="ECO:0000256" key="2">
    <source>
        <dbReference type="ARBA" id="ARBA00023242"/>
    </source>
</evidence>
<dbReference type="PANTHER" id="PTHR48168">
    <property type="entry name" value="RNA GUANINE-7 METHYLTRANSFERASE-ACTIVATING SUBUNIT-LIKE (PSEUDOGENE)-RELATED"/>
    <property type="match status" value="1"/>
</dbReference>
<accession>A0ABV0QLA1</accession>
<comment type="subcellular location">
    <subcellularLocation>
        <location evidence="1">Nucleus</location>
    </subcellularLocation>
</comment>
<dbReference type="InterPro" id="IPR028271">
    <property type="entry name" value="RAMAC"/>
</dbReference>
<name>A0ABV0QLA1_9TELE</name>
<dbReference type="PANTHER" id="PTHR48168:SF1">
    <property type="entry name" value="RNA GUANINE-N7 METHYLTRANSFERASE ACTIVATING SUBUNIT-RELATED"/>
    <property type="match status" value="1"/>
</dbReference>
<comment type="similarity">
    <text evidence="3">Belongs to the RAM family.</text>
</comment>
<gene>
    <name evidence="4" type="ORF">XENOCAPTIV_005207</name>
</gene>
<evidence type="ECO:0000256" key="1">
    <source>
        <dbReference type="ARBA" id="ARBA00004123"/>
    </source>
</evidence>